<evidence type="ECO:0000313" key="8">
    <source>
        <dbReference type="EMBL" id="NDW04127.1"/>
    </source>
</evidence>
<keyword evidence="5 6" id="KW-0472">Membrane</keyword>
<feature type="transmembrane region" description="Helical" evidence="6">
    <location>
        <begin position="109"/>
        <end position="134"/>
    </location>
</feature>
<organism evidence="8 9">
    <name type="scientific">Jiella pacifica</name>
    <dbReference type="NCBI Taxonomy" id="2696469"/>
    <lineage>
        <taxon>Bacteria</taxon>
        <taxon>Pseudomonadati</taxon>
        <taxon>Pseudomonadota</taxon>
        <taxon>Alphaproteobacteria</taxon>
        <taxon>Hyphomicrobiales</taxon>
        <taxon>Aurantimonadaceae</taxon>
        <taxon>Jiella</taxon>
    </lineage>
</organism>
<sequence length="156" mass="17223">MTETTFTAPRMDHLDAPRAYRGVRSRRMLAFVFDYTLVLLLCVPAAVVIFLLGIVSFGFAWGLYAVLFPLVAIFYIAFTMGGSKQATPGMRFAGVSVARLDGGRVDPTLAVLHGVLFWAANAVLTPFVLLVALFTQRKQLLHDLLLGTVVIRDRDF</sequence>
<evidence type="ECO:0000259" key="7">
    <source>
        <dbReference type="Pfam" id="PF06271"/>
    </source>
</evidence>
<keyword evidence="3 6" id="KW-0812">Transmembrane</keyword>
<dbReference type="EMBL" id="JAAAMG010000004">
    <property type="protein sequence ID" value="NDW04127.1"/>
    <property type="molecule type" value="Genomic_DNA"/>
</dbReference>
<evidence type="ECO:0000256" key="6">
    <source>
        <dbReference type="SAM" id="Phobius"/>
    </source>
</evidence>
<keyword evidence="4 6" id="KW-1133">Transmembrane helix</keyword>
<evidence type="ECO:0000256" key="4">
    <source>
        <dbReference type="ARBA" id="ARBA00022989"/>
    </source>
</evidence>
<dbReference type="Proteomes" id="UP000469011">
    <property type="component" value="Unassembled WGS sequence"/>
</dbReference>
<proteinExistence type="predicted"/>
<dbReference type="GO" id="GO:0005886">
    <property type="term" value="C:plasma membrane"/>
    <property type="evidence" value="ECO:0007669"/>
    <property type="project" value="UniProtKB-SubCell"/>
</dbReference>
<keyword evidence="2" id="KW-1003">Cell membrane</keyword>
<keyword evidence="9" id="KW-1185">Reference proteome</keyword>
<evidence type="ECO:0000256" key="1">
    <source>
        <dbReference type="ARBA" id="ARBA00004651"/>
    </source>
</evidence>
<gene>
    <name evidence="8" type="ORF">GTK09_06760</name>
</gene>
<dbReference type="InterPro" id="IPR010432">
    <property type="entry name" value="RDD"/>
</dbReference>
<evidence type="ECO:0000256" key="3">
    <source>
        <dbReference type="ARBA" id="ARBA00022692"/>
    </source>
</evidence>
<evidence type="ECO:0000313" key="9">
    <source>
        <dbReference type="Proteomes" id="UP000469011"/>
    </source>
</evidence>
<dbReference type="PANTHER" id="PTHR36115">
    <property type="entry name" value="PROLINE-RICH ANTIGEN HOMOLOG-RELATED"/>
    <property type="match status" value="1"/>
</dbReference>
<protein>
    <submittedName>
        <fullName evidence="8">RDD family protein</fullName>
    </submittedName>
</protein>
<reference evidence="8 9" key="1">
    <citation type="submission" date="2020-01" db="EMBL/GenBank/DDBJ databases">
        <title>Jiella pacifica sp. nov.</title>
        <authorList>
            <person name="Xue Z."/>
            <person name="Zhu S."/>
            <person name="Chen J."/>
            <person name="Yang J."/>
        </authorList>
    </citation>
    <scope>NUCLEOTIDE SEQUENCE [LARGE SCALE GENOMIC DNA]</scope>
    <source>
        <strain evidence="8 9">40Bstr34</strain>
    </source>
</reference>
<dbReference type="InterPro" id="IPR051791">
    <property type="entry name" value="Pra-immunoreactive"/>
</dbReference>
<dbReference type="PANTHER" id="PTHR36115:SF6">
    <property type="entry name" value="PROLINE-RICH ANTIGEN HOMOLOG"/>
    <property type="match status" value="1"/>
</dbReference>
<evidence type="ECO:0000256" key="2">
    <source>
        <dbReference type="ARBA" id="ARBA00022475"/>
    </source>
</evidence>
<dbReference type="RefSeq" id="WP_163462176.1">
    <property type="nucleotide sequence ID" value="NZ_JAAAMG010000004.1"/>
</dbReference>
<evidence type="ECO:0000256" key="5">
    <source>
        <dbReference type="ARBA" id="ARBA00023136"/>
    </source>
</evidence>
<dbReference type="Pfam" id="PF06271">
    <property type="entry name" value="RDD"/>
    <property type="match status" value="1"/>
</dbReference>
<dbReference type="AlphaFoldDB" id="A0A6N9SYM8"/>
<accession>A0A6N9SYM8</accession>
<name>A0A6N9SYM8_9HYPH</name>
<comment type="subcellular location">
    <subcellularLocation>
        <location evidence="1">Cell membrane</location>
        <topology evidence="1">Multi-pass membrane protein</topology>
    </subcellularLocation>
</comment>
<feature type="transmembrane region" description="Helical" evidence="6">
    <location>
        <begin position="61"/>
        <end position="81"/>
    </location>
</feature>
<comment type="caution">
    <text evidence="8">The sequence shown here is derived from an EMBL/GenBank/DDBJ whole genome shotgun (WGS) entry which is preliminary data.</text>
</comment>
<feature type="domain" description="RDD" evidence="7">
    <location>
        <begin position="25"/>
        <end position="146"/>
    </location>
</feature>
<feature type="transmembrane region" description="Helical" evidence="6">
    <location>
        <begin position="28"/>
        <end position="55"/>
    </location>
</feature>